<dbReference type="GO" id="GO:0046686">
    <property type="term" value="P:response to cadmium ion"/>
    <property type="evidence" value="ECO:0007669"/>
    <property type="project" value="TreeGrafter"/>
</dbReference>
<gene>
    <name evidence="2" type="ORF">HYR64_04595</name>
</gene>
<dbReference type="Proteomes" id="UP000727962">
    <property type="component" value="Unassembled WGS sequence"/>
</dbReference>
<comment type="caution">
    <text evidence="2">The sequence shown here is derived from an EMBL/GenBank/DDBJ whole genome shotgun (WGS) entry which is preliminary data.</text>
</comment>
<dbReference type="NCBIfam" id="NF041414">
    <property type="entry name" value="ArsI_CadI_VOC"/>
    <property type="match status" value="1"/>
</dbReference>
<protein>
    <submittedName>
        <fullName evidence="2">VOC family protein</fullName>
    </submittedName>
</protein>
<accession>A0A931LWY2</accession>
<dbReference type="InterPro" id="IPR037523">
    <property type="entry name" value="VOC_core"/>
</dbReference>
<dbReference type="InterPro" id="IPR049789">
    <property type="entry name" value="ArsI/CadI-like"/>
</dbReference>
<name>A0A931LWY2_FIMGI</name>
<dbReference type="PANTHER" id="PTHR41294:SF1">
    <property type="entry name" value="CADMIUM-INDUCED PROTEIN CADI"/>
    <property type="match status" value="1"/>
</dbReference>
<proteinExistence type="predicted"/>
<feature type="domain" description="VOC" evidence="1">
    <location>
        <begin position="4"/>
        <end position="120"/>
    </location>
</feature>
<evidence type="ECO:0000313" key="3">
    <source>
        <dbReference type="Proteomes" id="UP000727962"/>
    </source>
</evidence>
<dbReference type="InterPro" id="IPR029068">
    <property type="entry name" value="Glyas_Bleomycin-R_OHBP_Dase"/>
</dbReference>
<evidence type="ECO:0000259" key="1">
    <source>
        <dbReference type="PROSITE" id="PS51819"/>
    </source>
</evidence>
<dbReference type="AlphaFoldDB" id="A0A931LWY2"/>
<organism evidence="2 3">
    <name type="scientific">Fimbriimonas ginsengisoli</name>
    <dbReference type="NCBI Taxonomy" id="1005039"/>
    <lineage>
        <taxon>Bacteria</taxon>
        <taxon>Bacillati</taxon>
        <taxon>Armatimonadota</taxon>
        <taxon>Fimbriimonadia</taxon>
        <taxon>Fimbriimonadales</taxon>
        <taxon>Fimbriimonadaceae</taxon>
        <taxon>Fimbriimonas</taxon>
    </lineage>
</organism>
<dbReference type="PROSITE" id="PS51819">
    <property type="entry name" value="VOC"/>
    <property type="match status" value="1"/>
</dbReference>
<dbReference type="SUPFAM" id="SSF54593">
    <property type="entry name" value="Glyoxalase/Bleomycin resistance protein/Dihydroxybiphenyl dioxygenase"/>
    <property type="match status" value="1"/>
</dbReference>
<dbReference type="Gene3D" id="3.10.180.10">
    <property type="entry name" value="2,3-Dihydroxybiphenyl 1,2-Dioxygenase, domain 1"/>
    <property type="match status" value="1"/>
</dbReference>
<sequence length="151" mass="16327">MPVAKTHLSLNVADLDRSVAWYEAFFGQAAHKRRPGYANFDIESPGLKLALNQGASEGRGPLNHLGILVPTKEEVFAAGERLTTAGLKPVPEREVECCYAIQEKVWVRDPDGNQWEVYALLDDQLDVEAASCGCGDSASVCCQGETAQACC</sequence>
<dbReference type="InterPro" id="IPR052393">
    <property type="entry name" value="Cadmium-induced_rsp"/>
</dbReference>
<dbReference type="EMBL" id="JACOSL010000029">
    <property type="protein sequence ID" value="MBI1756370.1"/>
    <property type="molecule type" value="Genomic_DNA"/>
</dbReference>
<reference evidence="2" key="1">
    <citation type="submission" date="2020-07" db="EMBL/GenBank/DDBJ databases">
        <title>Huge and variable diversity of episymbiotic CPR bacteria and DPANN archaea in groundwater ecosystems.</title>
        <authorList>
            <person name="He C.Y."/>
            <person name="Keren R."/>
            <person name="Whittaker M."/>
            <person name="Farag I.F."/>
            <person name="Doudna J."/>
            <person name="Cate J.H.D."/>
            <person name="Banfield J.F."/>
        </authorList>
    </citation>
    <scope>NUCLEOTIDE SEQUENCE</scope>
    <source>
        <strain evidence="2">NC_groundwater_17_Pr7_B-0.1um_64_12</strain>
    </source>
</reference>
<dbReference type="PANTHER" id="PTHR41294">
    <property type="entry name" value="CADMIUM-INDUCED PROTEIN CADI"/>
    <property type="match status" value="1"/>
</dbReference>
<dbReference type="Pfam" id="PF00903">
    <property type="entry name" value="Glyoxalase"/>
    <property type="match status" value="1"/>
</dbReference>
<evidence type="ECO:0000313" key="2">
    <source>
        <dbReference type="EMBL" id="MBI1756370.1"/>
    </source>
</evidence>
<dbReference type="InterPro" id="IPR004360">
    <property type="entry name" value="Glyas_Fos-R_dOase_dom"/>
</dbReference>